<dbReference type="STRING" id="1247936.BN2475_50095"/>
<dbReference type="RefSeq" id="WP_143325714.1">
    <property type="nucleotide sequence ID" value="NZ_CYGX02000005.1"/>
</dbReference>
<proteinExistence type="predicted"/>
<gene>
    <name evidence="2" type="ORF">BN2475_50095</name>
</gene>
<evidence type="ECO:0000313" key="2">
    <source>
        <dbReference type="EMBL" id="SIT35570.1"/>
    </source>
</evidence>
<dbReference type="Proteomes" id="UP000187012">
    <property type="component" value="Unassembled WGS sequence"/>
</dbReference>
<dbReference type="AlphaFoldDB" id="A0A1N7RKD9"/>
<evidence type="ECO:0000313" key="3">
    <source>
        <dbReference type="Proteomes" id="UP000187012"/>
    </source>
</evidence>
<organism evidence="2 3">
    <name type="scientific">Paraburkholderia ribeironis</name>
    <dbReference type="NCBI Taxonomy" id="1247936"/>
    <lineage>
        <taxon>Bacteria</taxon>
        <taxon>Pseudomonadati</taxon>
        <taxon>Pseudomonadota</taxon>
        <taxon>Betaproteobacteria</taxon>
        <taxon>Burkholderiales</taxon>
        <taxon>Burkholderiaceae</taxon>
        <taxon>Paraburkholderia</taxon>
    </lineage>
</organism>
<protein>
    <submittedName>
        <fullName evidence="2">Uncharacterized protein</fullName>
    </submittedName>
</protein>
<sequence>MIPFIFKDSLPRSNWLTNGKTLEAGTIRVKSSDVTVAPQTATLSRRNRVRHSSGQGELTELGAKTLPPKLPN</sequence>
<dbReference type="EMBL" id="CYGX02000005">
    <property type="protein sequence ID" value="SIT35570.1"/>
    <property type="molecule type" value="Genomic_DNA"/>
</dbReference>
<evidence type="ECO:0000256" key="1">
    <source>
        <dbReference type="SAM" id="MobiDB-lite"/>
    </source>
</evidence>
<reference evidence="2 3" key="1">
    <citation type="submission" date="2016-12" db="EMBL/GenBank/DDBJ databases">
        <authorList>
            <person name="Song W.-J."/>
            <person name="Kurnit D.M."/>
        </authorList>
    </citation>
    <scope>NUCLEOTIDE SEQUENCE [LARGE SCALE GENOMIC DNA]</scope>
    <source>
        <strain evidence="2 3">STM7296</strain>
    </source>
</reference>
<accession>A0A1N7RKD9</accession>
<name>A0A1N7RKD9_9BURK</name>
<feature type="region of interest" description="Disordered" evidence="1">
    <location>
        <begin position="39"/>
        <end position="72"/>
    </location>
</feature>
<keyword evidence="3" id="KW-1185">Reference proteome</keyword>